<dbReference type="AlphaFoldDB" id="T1K5G4"/>
<keyword evidence="2" id="KW-0472">Membrane</keyword>
<feature type="compositionally biased region" description="Low complexity" evidence="1">
    <location>
        <begin position="206"/>
        <end position="215"/>
    </location>
</feature>
<evidence type="ECO:0000313" key="3">
    <source>
        <dbReference type="EnsemblMetazoa" id="tetur05g06170.1"/>
    </source>
</evidence>
<feature type="transmembrane region" description="Helical" evidence="2">
    <location>
        <begin position="76"/>
        <end position="99"/>
    </location>
</feature>
<dbReference type="EnsemblMetazoa" id="tetur05g06170.1">
    <property type="protein sequence ID" value="tetur05g06170.1"/>
    <property type="gene ID" value="tetur05g06170"/>
</dbReference>
<feature type="region of interest" description="Disordered" evidence="1">
    <location>
        <begin position="166"/>
        <end position="235"/>
    </location>
</feature>
<name>T1K5G4_TETUR</name>
<feature type="region of interest" description="Disordered" evidence="1">
    <location>
        <begin position="316"/>
        <end position="354"/>
    </location>
</feature>
<feature type="compositionally biased region" description="Basic and acidic residues" evidence="1">
    <location>
        <begin position="217"/>
        <end position="229"/>
    </location>
</feature>
<evidence type="ECO:0000256" key="2">
    <source>
        <dbReference type="SAM" id="Phobius"/>
    </source>
</evidence>
<keyword evidence="2" id="KW-1133">Transmembrane helix</keyword>
<feature type="compositionally biased region" description="Polar residues" evidence="1">
    <location>
        <begin position="335"/>
        <end position="345"/>
    </location>
</feature>
<keyword evidence="4" id="KW-1185">Reference proteome</keyword>
<reference evidence="4" key="1">
    <citation type="submission" date="2011-08" db="EMBL/GenBank/DDBJ databases">
        <authorList>
            <person name="Rombauts S."/>
        </authorList>
    </citation>
    <scope>NUCLEOTIDE SEQUENCE</scope>
    <source>
        <strain evidence="4">London</strain>
    </source>
</reference>
<organism evidence="3 4">
    <name type="scientific">Tetranychus urticae</name>
    <name type="common">Two-spotted spider mite</name>
    <dbReference type="NCBI Taxonomy" id="32264"/>
    <lineage>
        <taxon>Eukaryota</taxon>
        <taxon>Metazoa</taxon>
        <taxon>Ecdysozoa</taxon>
        <taxon>Arthropoda</taxon>
        <taxon>Chelicerata</taxon>
        <taxon>Arachnida</taxon>
        <taxon>Acari</taxon>
        <taxon>Acariformes</taxon>
        <taxon>Trombidiformes</taxon>
        <taxon>Prostigmata</taxon>
        <taxon>Eleutherengona</taxon>
        <taxon>Raphignathae</taxon>
        <taxon>Tetranychoidea</taxon>
        <taxon>Tetranychidae</taxon>
        <taxon>Tetranychus</taxon>
    </lineage>
</organism>
<reference evidence="3" key="2">
    <citation type="submission" date="2015-06" db="UniProtKB">
        <authorList>
            <consortium name="EnsemblMetazoa"/>
        </authorList>
    </citation>
    <scope>IDENTIFICATION</scope>
</reference>
<evidence type="ECO:0000313" key="4">
    <source>
        <dbReference type="Proteomes" id="UP000015104"/>
    </source>
</evidence>
<keyword evidence="2" id="KW-0812">Transmembrane</keyword>
<feature type="compositionally biased region" description="Polar residues" evidence="1">
    <location>
        <begin position="180"/>
        <end position="205"/>
    </location>
</feature>
<proteinExistence type="predicted"/>
<protein>
    <submittedName>
        <fullName evidence="3">Uncharacterized protein</fullName>
    </submittedName>
</protein>
<accession>T1K5G4</accession>
<feature type="transmembrane region" description="Helical" evidence="2">
    <location>
        <begin position="24"/>
        <end position="45"/>
    </location>
</feature>
<dbReference type="HOGENOM" id="CLU_566639_0_0_1"/>
<sequence length="482" mass="53525">MMTGKVGKQLVTGLQKYSNNTPNGTLTVVFLNYFYLCFYPITWLVNVGLHDLVKSGIVWQNCRVNFTLVIMNISHLYQLLIFTIFLQSTCSIIITSVYAGRKKFKTFSFDFLLPPIVLEKANKLGFSFNGHWRLQKPNFKIKFNMPLKFPIHMNYANNYDEIDESGAPPASDYNGLGMPDSSSYENDGSPSEANGNGEYNQQYQSAEAENGNEGNDNGDRLPEYNDKPKMKGPIITLHGKLPEDMKNEPIYQSSNSLPSGADKIPYTGKAQVSSFIDNGQFINAHQTNIVMKNNEPPKNGDGLVDEAFEDQLEGAYGKTGASSPSIVPNERESASTKGDTGNQSDEGSRREDIRRSKIVGPLMVAKKVKMLKIPLYAKKLALNDYSKIHTVRLGYKGAPAESSFLTQFEATPDAVPLSLPRSKYSNYYSSLSFTNGLHGIPYEPVGFGPLGTLKWISRMFNKPGIVVPPVQYKLPSKHISLG</sequence>
<dbReference type="Proteomes" id="UP000015104">
    <property type="component" value="Unassembled WGS sequence"/>
</dbReference>
<dbReference type="EMBL" id="CAEY01001588">
    <property type="status" value="NOT_ANNOTATED_CDS"/>
    <property type="molecule type" value="Genomic_DNA"/>
</dbReference>
<evidence type="ECO:0000256" key="1">
    <source>
        <dbReference type="SAM" id="MobiDB-lite"/>
    </source>
</evidence>